<proteinExistence type="predicted"/>
<protein>
    <submittedName>
        <fullName evidence="3">Uncharacterized protein</fullName>
    </submittedName>
</protein>
<keyword evidence="2" id="KW-0472">Membrane</keyword>
<feature type="transmembrane region" description="Helical" evidence="2">
    <location>
        <begin position="310"/>
        <end position="331"/>
    </location>
</feature>
<reference evidence="3 4" key="1">
    <citation type="journal article" date="2017" name="Syst. Appl. Microbiol.">
        <title>Lebetimonas natsushimae sp. nov., a novel strictly anaerobic, moderately thermophilic chemoautotroph isolated from a deep-sea hydrothermal vent polychaete nest in the Mid-Okinawa Trough.</title>
        <authorList>
            <person name="Nagata R."/>
            <person name="Takaki Y."/>
            <person name="Tame A."/>
            <person name="Nunoura T."/>
            <person name="Muto H."/>
            <person name="Mino S."/>
            <person name="Sawayama S."/>
            <person name="Takai K."/>
            <person name="Nakagawa S."/>
        </authorList>
    </citation>
    <scope>NUCLEOTIDE SEQUENCE [LARGE SCALE GENOMIC DNA]</scope>
    <source>
        <strain evidence="3 4">HS1857</strain>
    </source>
</reference>
<dbReference type="OrthoDB" id="5372287at2"/>
<evidence type="ECO:0000256" key="2">
    <source>
        <dbReference type="SAM" id="Phobius"/>
    </source>
</evidence>
<organism evidence="3 4">
    <name type="scientific">Lebetimonas natsushimae</name>
    <dbReference type="NCBI Taxonomy" id="1936991"/>
    <lineage>
        <taxon>Bacteria</taxon>
        <taxon>Pseudomonadati</taxon>
        <taxon>Campylobacterota</taxon>
        <taxon>Epsilonproteobacteria</taxon>
        <taxon>Nautiliales</taxon>
        <taxon>Nautiliaceae</taxon>
        <taxon>Lebetimonas</taxon>
    </lineage>
</organism>
<accession>A0A292YAJ1</accession>
<keyword evidence="1" id="KW-0175">Coiled coil</keyword>
<dbReference type="RefSeq" id="WP_096258234.1">
    <property type="nucleotide sequence ID" value="NZ_BDME01000001.1"/>
</dbReference>
<sequence length="478" mass="57770">MQNIYFLTKEYMYEYVDGRIVKKDLKKEKGIYTSIIYFKDIFNHTFKLPADLDEEELIIKAEETVFNEATLDLTKEYKINYKFQKYDDYYLVDAFIVEVDKLKNEFSEILKTFKYIDFISAAPFVFEEYYNITNLPPKNDVFVYFTPKDAFIVGFKNKEFVFVKSLDKFSLLSIQTQLSEKELIKILEEKGLNKSLYENEELYNQINNFFSQFFMKVNNLLNYSKNFYHFDEINRIFFYSDININNLTETYENFWKLSGIEFKKFEIDSEYDPFEYCATVYNAKNYLNDEVNFSVFLRPPKFYKTESGKFIIFSVFILFLILGDAVYKYYIINNQDEKISKLQYFYNKKIKEIKLTKLYIKKYASKIKNEKETVLNIEKQIDDIADKINYLYYIKTKEPVYNRFADIINFINKRRLKIIKFEKDENSYNILLKSYNDNSQLIAEFMKYLITLGYKDVSSKKIINNNNNYITQIRFYSE</sequence>
<evidence type="ECO:0000256" key="1">
    <source>
        <dbReference type="SAM" id="Coils"/>
    </source>
</evidence>
<gene>
    <name evidence="3" type="ORF">LNAT_P0372</name>
</gene>
<keyword evidence="2" id="KW-0812">Transmembrane</keyword>
<keyword evidence="2" id="KW-1133">Transmembrane helix</keyword>
<name>A0A292YAJ1_9BACT</name>
<evidence type="ECO:0000313" key="4">
    <source>
        <dbReference type="Proteomes" id="UP000217944"/>
    </source>
</evidence>
<dbReference type="EMBL" id="BDME01000001">
    <property type="protein sequence ID" value="GAX87077.1"/>
    <property type="molecule type" value="Genomic_DNA"/>
</dbReference>
<feature type="coiled-coil region" evidence="1">
    <location>
        <begin position="360"/>
        <end position="387"/>
    </location>
</feature>
<evidence type="ECO:0000313" key="3">
    <source>
        <dbReference type="EMBL" id="GAX87077.1"/>
    </source>
</evidence>
<comment type="caution">
    <text evidence="3">The sequence shown here is derived from an EMBL/GenBank/DDBJ whole genome shotgun (WGS) entry which is preliminary data.</text>
</comment>
<dbReference type="Proteomes" id="UP000217944">
    <property type="component" value="Unassembled WGS sequence"/>
</dbReference>
<keyword evidence="4" id="KW-1185">Reference proteome</keyword>
<dbReference type="AlphaFoldDB" id="A0A292YAJ1"/>